<dbReference type="CDD" id="cd01949">
    <property type="entry name" value="GGDEF"/>
    <property type="match status" value="1"/>
</dbReference>
<evidence type="ECO:0000259" key="1">
    <source>
        <dbReference type="PROSITE" id="PS50887"/>
    </source>
</evidence>
<dbReference type="SUPFAM" id="SSF55785">
    <property type="entry name" value="PYP-like sensor domain (PAS domain)"/>
    <property type="match status" value="1"/>
</dbReference>
<reference evidence="2 3" key="1">
    <citation type="submission" date="2016-10" db="EMBL/GenBank/DDBJ databases">
        <authorList>
            <person name="de Groot N.N."/>
        </authorList>
    </citation>
    <scope>NUCLEOTIDE SEQUENCE [LARGE SCALE GENOMIC DNA]</scope>
    <source>
        <strain evidence="2 3">DSM 10317</strain>
    </source>
</reference>
<dbReference type="SUPFAM" id="SSF55073">
    <property type="entry name" value="Nucleotide cyclase"/>
    <property type="match status" value="1"/>
</dbReference>
<dbReference type="PANTHER" id="PTHR44757">
    <property type="entry name" value="DIGUANYLATE CYCLASE DGCP"/>
    <property type="match status" value="1"/>
</dbReference>
<dbReference type="InterPro" id="IPR043128">
    <property type="entry name" value="Rev_trsase/Diguanyl_cyclase"/>
</dbReference>
<feature type="domain" description="GGDEF" evidence="1">
    <location>
        <begin position="322"/>
        <end position="443"/>
    </location>
</feature>
<proteinExistence type="predicted"/>
<evidence type="ECO:0000313" key="2">
    <source>
        <dbReference type="EMBL" id="SCZ79863.1"/>
    </source>
</evidence>
<dbReference type="InterPro" id="IPR013656">
    <property type="entry name" value="PAS_4"/>
</dbReference>
<gene>
    <name evidence="2" type="ORF">SAMN02910350_01991</name>
</gene>
<dbReference type="Pfam" id="PF00990">
    <property type="entry name" value="GGDEF"/>
    <property type="match status" value="1"/>
</dbReference>
<dbReference type="PROSITE" id="PS50887">
    <property type="entry name" value="GGDEF"/>
    <property type="match status" value="1"/>
</dbReference>
<dbReference type="NCBIfam" id="TIGR00254">
    <property type="entry name" value="GGDEF"/>
    <property type="match status" value="1"/>
</dbReference>
<dbReference type="Gene3D" id="3.30.70.270">
    <property type="match status" value="1"/>
</dbReference>
<dbReference type="Gene3D" id="3.30.450.20">
    <property type="entry name" value="PAS domain"/>
    <property type="match status" value="2"/>
</dbReference>
<name>A0A1G5S0P5_PSEXY</name>
<sequence>MLSLLGVYIENTCGDIMDLFKFSDDIQSAYEQLPHALAIYQLIDNRIFARVLSDGYCETFGFDSREQAYKALEKDVFYNIHPQDVSLIETEAYRSLENRDTYDIIYRSRTAGMKIDAEFKVMHAIGKHVDLENGVHLIYIWYTEAGDQVTKKIMDLQESVTSLLSNMPAMTFSKDLTTRKYIACNQAFADYAHKETPEGVVGLTDFEIFDETTAQHFVEDDKKALLMNKPYIFYEDVPDAAGNPRRFQTTKLKFMDATGKTCLLGLCQDVTDAMVIKEEYNKKLENAQNRANIDALTGIRNKTAYVEFEAKLNKTINDKGWAQFAITIFDVNNLKTINDTLGHQAGDEYICEACKIICTKFKHSPVFRIGGDEFIAISQGADYENIDELLNYFAECNMEATKTGGIVIACGMARYNNEGNVSAVFKAADEKMYENKEYLKKLE</sequence>
<dbReference type="InterPro" id="IPR029787">
    <property type="entry name" value="Nucleotide_cyclase"/>
</dbReference>
<dbReference type="InterPro" id="IPR052155">
    <property type="entry name" value="Biofilm_reg_signaling"/>
</dbReference>
<protein>
    <submittedName>
        <fullName evidence="2">Diguanylate cyclase (GGDEF) domain-containing protein</fullName>
    </submittedName>
</protein>
<organism evidence="2 3">
    <name type="scientific">Pseudobutyrivibrio xylanivorans</name>
    <dbReference type="NCBI Taxonomy" id="185007"/>
    <lineage>
        <taxon>Bacteria</taxon>
        <taxon>Bacillati</taxon>
        <taxon>Bacillota</taxon>
        <taxon>Clostridia</taxon>
        <taxon>Lachnospirales</taxon>
        <taxon>Lachnospiraceae</taxon>
        <taxon>Pseudobutyrivibrio</taxon>
    </lineage>
</organism>
<dbReference type="InterPro" id="IPR035965">
    <property type="entry name" value="PAS-like_dom_sf"/>
</dbReference>
<dbReference type="Proteomes" id="UP000199428">
    <property type="component" value="Unassembled WGS sequence"/>
</dbReference>
<evidence type="ECO:0000313" key="3">
    <source>
        <dbReference type="Proteomes" id="UP000199428"/>
    </source>
</evidence>
<dbReference type="EMBL" id="FMWK01000011">
    <property type="protein sequence ID" value="SCZ79863.1"/>
    <property type="molecule type" value="Genomic_DNA"/>
</dbReference>
<dbReference type="Pfam" id="PF08448">
    <property type="entry name" value="PAS_4"/>
    <property type="match status" value="1"/>
</dbReference>
<accession>A0A1G5S0P5</accession>
<dbReference type="AlphaFoldDB" id="A0A1G5S0P5"/>
<dbReference type="InterPro" id="IPR000160">
    <property type="entry name" value="GGDEF_dom"/>
</dbReference>
<dbReference type="SMART" id="SM00267">
    <property type="entry name" value="GGDEF"/>
    <property type="match status" value="1"/>
</dbReference>
<dbReference type="PANTHER" id="PTHR44757:SF2">
    <property type="entry name" value="BIOFILM ARCHITECTURE MAINTENANCE PROTEIN MBAA"/>
    <property type="match status" value="1"/>
</dbReference>